<feature type="transmembrane region" description="Helical" evidence="1">
    <location>
        <begin position="61"/>
        <end position="83"/>
    </location>
</feature>
<dbReference type="OrthoDB" id="1523022at2"/>
<keyword evidence="4" id="KW-1185">Reference proteome</keyword>
<dbReference type="PANTHER" id="PTHR43592:SF15">
    <property type="entry name" value="CAAX AMINO TERMINAL PROTEASE FAMILY PROTEIN"/>
    <property type="match status" value="1"/>
</dbReference>
<dbReference type="Pfam" id="PF02517">
    <property type="entry name" value="Rce1-like"/>
    <property type="match status" value="1"/>
</dbReference>
<organism evidence="3 4">
    <name type="scientific">Mucilaginibacter auburnensis</name>
    <dbReference type="NCBI Taxonomy" id="1457233"/>
    <lineage>
        <taxon>Bacteria</taxon>
        <taxon>Pseudomonadati</taxon>
        <taxon>Bacteroidota</taxon>
        <taxon>Sphingobacteriia</taxon>
        <taxon>Sphingobacteriales</taxon>
        <taxon>Sphingobacteriaceae</taxon>
        <taxon>Mucilaginibacter</taxon>
    </lineage>
</organism>
<dbReference type="GO" id="GO:0004175">
    <property type="term" value="F:endopeptidase activity"/>
    <property type="evidence" value="ECO:0007669"/>
    <property type="project" value="UniProtKB-ARBA"/>
</dbReference>
<dbReference type="InterPro" id="IPR003675">
    <property type="entry name" value="Rce1/LyrA-like_dom"/>
</dbReference>
<evidence type="ECO:0000259" key="2">
    <source>
        <dbReference type="Pfam" id="PF02517"/>
    </source>
</evidence>
<evidence type="ECO:0000256" key="1">
    <source>
        <dbReference type="SAM" id="Phobius"/>
    </source>
</evidence>
<dbReference type="RefSeq" id="WP_100339714.1">
    <property type="nucleotide sequence ID" value="NZ_PGFJ01000001.1"/>
</dbReference>
<dbReference type="EMBL" id="PGFJ01000001">
    <property type="protein sequence ID" value="PJJ83454.1"/>
    <property type="molecule type" value="Genomic_DNA"/>
</dbReference>
<comment type="caution">
    <text evidence="3">The sequence shown here is derived from an EMBL/GenBank/DDBJ whole genome shotgun (WGS) entry which is preliminary data.</text>
</comment>
<gene>
    <name evidence="3" type="ORF">CLV57_0436</name>
</gene>
<dbReference type="PANTHER" id="PTHR43592">
    <property type="entry name" value="CAAX AMINO TERMINAL PROTEASE"/>
    <property type="match status" value="1"/>
</dbReference>
<sequence>MTATPSGRLHPSVQFLILVSLIIGVVLVGNVIALALVTALYGLEMVMGIAQLDFSKPGAAGALWVLQIVGTTLPLLITPLLFAKVIVKQTDEYLKPSFKFPWQLLLLVFCVMLVSSPLIEFLGAINKRMVLPEYLKAVQDWMRESEDKAQQLLGILLKMDSIWSVIVNVLAIGLLTAIVEELTFRGCLQTIFFKWFGNVHVAVWVTGILFSAFHLEFFGFLPRLLLGVLFGYFTAWSGSVWPAIWAHFLNNGTAVVAYYLYQRKVIKVDPNANQIFQNSTYVYVFSFIIVLFLLYVYHYVAKKRSTAP</sequence>
<keyword evidence="1" id="KW-0812">Transmembrane</keyword>
<accession>A0A2H9VRL3</accession>
<dbReference type="GO" id="GO:0080120">
    <property type="term" value="P:CAAX-box protein maturation"/>
    <property type="evidence" value="ECO:0007669"/>
    <property type="project" value="UniProtKB-ARBA"/>
</dbReference>
<feature type="transmembrane region" description="Helical" evidence="1">
    <location>
        <begin position="15"/>
        <end position="41"/>
    </location>
</feature>
<dbReference type="Proteomes" id="UP000242687">
    <property type="component" value="Unassembled WGS sequence"/>
</dbReference>
<feature type="transmembrane region" description="Helical" evidence="1">
    <location>
        <begin position="161"/>
        <end position="179"/>
    </location>
</feature>
<proteinExistence type="predicted"/>
<reference evidence="3 4" key="1">
    <citation type="submission" date="2017-11" db="EMBL/GenBank/DDBJ databases">
        <title>Genomic Encyclopedia of Archaeal and Bacterial Type Strains, Phase II (KMG-II): From Individual Species to Whole Genera.</title>
        <authorList>
            <person name="Goeker M."/>
        </authorList>
    </citation>
    <scope>NUCLEOTIDE SEQUENCE [LARGE SCALE GENOMIC DNA]</scope>
    <source>
        <strain evidence="3 4">DSM 28175</strain>
    </source>
</reference>
<feature type="transmembrane region" description="Helical" evidence="1">
    <location>
        <begin position="104"/>
        <end position="125"/>
    </location>
</feature>
<feature type="transmembrane region" description="Helical" evidence="1">
    <location>
        <begin position="281"/>
        <end position="300"/>
    </location>
</feature>
<dbReference type="AlphaFoldDB" id="A0A2H9VRL3"/>
<evidence type="ECO:0000313" key="3">
    <source>
        <dbReference type="EMBL" id="PJJ83454.1"/>
    </source>
</evidence>
<protein>
    <recommendedName>
        <fullName evidence="2">CAAX prenyl protease 2/Lysostaphin resistance protein A-like domain-containing protein</fullName>
    </recommendedName>
</protein>
<evidence type="ECO:0000313" key="4">
    <source>
        <dbReference type="Proteomes" id="UP000242687"/>
    </source>
</evidence>
<keyword evidence="1" id="KW-1133">Transmembrane helix</keyword>
<feature type="transmembrane region" description="Helical" evidence="1">
    <location>
        <begin position="191"/>
        <end position="211"/>
    </location>
</feature>
<feature type="domain" description="CAAX prenyl protease 2/Lysostaphin resistance protein A-like" evidence="2">
    <location>
        <begin position="163"/>
        <end position="252"/>
    </location>
</feature>
<keyword evidence="1" id="KW-0472">Membrane</keyword>
<feature type="transmembrane region" description="Helical" evidence="1">
    <location>
        <begin position="243"/>
        <end position="261"/>
    </location>
</feature>
<name>A0A2H9VRL3_9SPHI</name>